<organism evidence="4">
    <name type="scientific">uncultured Phycisphaerae bacterium</name>
    <dbReference type="NCBI Taxonomy" id="904963"/>
    <lineage>
        <taxon>Bacteria</taxon>
        <taxon>Pseudomonadati</taxon>
        <taxon>Planctomycetota</taxon>
        <taxon>Phycisphaerae</taxon>
        <taxon>environmental samples</taxon>
    </lineage>
</organism>
<dbReference type="Pfam" id="PF01261">
    <property type="entry name" value="AP_endonuc_2"/>
    <property type="match status" value="1"/>
</dbReference>
<reference evidence="4" key="1">
    <citation type="submission" date="2020-02" db="EMBL/GenBank/DDBJ databases">
        <authorList>
            <person name="Meier V. D."/>
        </authorList>
    </citation>
    <scope>NUCLEOTIDE SEQUENCE</scope>
    <source>
        <strain evidence="4">AVDCRST_MAG64</strain>
    </source>
</reference>
<dbReference type="InterPro" id="IPR013022">
    <property type="entry name" value="Xyl_isomerase-like_TIM-brl"/>
</dbReference>
<dbReference type="InterPro" id="IPR036237">
    <property type="entry name" value="Xyl_isomerase-like_sf"/>
</dbReference>
<evidence type="ECO:0000256" key="1">
    <source>
        <dbReference type="SAM" id="MobiDB-lite"/>
    </source>
</evidence>
<protein>
    <submittedName>
        <fullName evidence="4">Glucose dehydrogenase, PQQ-dependent</fullName>
        <ecNumber evidence="4">1.1.5.2</ecNumber>
    </submittedName>
</protein>
<keyword evidence="2" id="KW-0732">Signal</keyword>
<dbReference type="EMBL" id="CADCUQ010000150">
    <property type="protein sequence ID" value="CAA9379866.1"/>
    <property type="molecule type" value="Genomic_DNA"/>
</dbReference>
<dbReference type="SUPFAM" id="SSF51658">
    <property type="entry name" value="Xylose isomerase-like"/>
    <property type="match status" value="1"/>
</dbReference>
<evidence type="ECO:0000313" key="4">
    <source>
        <dbReference type="EMBL" id="CAA9379866.1"/>
    </source>
</evidence>
<accession>A0A6J4N7J3</accession>
<evidence type="ECO:0000259" key="3">
    <source>
        <dbReference type="Pfam" id="PF01261"/>
    </source>
</evidence>
<dbReference type="AlphaFoldDB" id="A0A6J4N7J3"/>
<proteinExistence type="predicted"/>
<dbReference type="EC" id="1.1.5.2" evidence="4"/>
<feature type="region of interest" description="Disordered" evidence="1">
    <location>
        <begin position="302"/>
        <end position="324"/>
    </location>
</feature>
<feature type="signal peptide" evidence="2">
    <location>
        <begin position="1"/>
        <end position="31"/>
    </location>
</feature>
<evidence type="ECO:0000256" key="2">
    <source>
        <dbReference type="SAM" id="SignalP"/>
    </source>
</evidence>
<keyword evidence="4" id="KW-0560">Oxidoreductase</keyword>
<sequence>MKPAIIRRASRASYLLLAFAALVPAASLARAADAPAAGGAAGKSVFARENLVAWCIVPFDAKQRTPAQRAEMLAKMGVKRLAYDWRDQHLPTWDEELTQLKKHGIELTALWFPAGLNEQAKVLLDGLKRHNVKTQLWVSASIEPGADGTKGVHQGTDLIRPIAQEAAKLGCTVALYNHGGWFGEPENQVQIVKELQAEGVTNVGIVYNLHHGHEHLDRFPAMLETMKPHLLALNLNGMTKGGDKAGKKILPIGQGDLDLQLLKTIRDSGYTGPIGVLNHTDEDAEGRLLDNVEGLEWLVPQLDGKPAGQRPTPRTWKDPAAPKA</sequence>
<dbReference type="GO" id="GO:0008876">
    <property type="term" value="F:quinoprotein glucose dehydrogenase activity"/>
    <property type="evidence" value="ECO:0007669"/>
    <property type="project" value="UniProtKB-EC"/>
</dbReference>
<name>A0A6J4N7J3_9BACT</name>
<feature type="chain" id="PRO_5026871665" evidence="2">
    <location>
        <begin position="32"/>
        <end position="324"/>
    </location>
</feature>
<feature type="domain" description="Xylose isomerase-like TIM barrel" evidence="3">
    <location>
        <begin position="155"/>
        <end position="297"/>
    </location>
</feature>
<dbReference type="Gene3D" id="3.20.20.150">
    <property type="entry name" value="Divalent-metal-dependent TIM barrel enzymes"/>
    <property type="match status" value="1"/>
</dbReference>
<gene>
    <name evidence="4" type="ORF">AVDCRST_MAG64-553</name>
</gene>